<organism evidence="2">
    <name type="scientific">Myoviridae sp. ctHIt1</name>
    <dbReference type="NCBI Taxonomy" id="2825076"/>
    <lineage>
        <taxon>Viruses</taxon>
        <taxon>Duplodnaviria</taxon>
        <taxon>Heunggongvirae</taxon>
        <taxon>Uroviricota</taxon>
        <taxon>Caudoviricetes</taxon>
    </lineage>
</organism>
<proteinExistence type="predicted"/>
<accession>A0A8S5V0T2</accession>
<name>A0A8S5V0T2_9CAUD</name>
<evidence type="ECO:0000313" key="2">
    <source>
        <dbReference type="EMBL" id="DAG00342.1"/>
    </source>
</evidence>
<protein>
    <submittedName>
        <fullName evidence="2">Uncharacterized protein</fullName>
    </submittedName>
</protein>
<dbReference type="EMBL" id="BK016179">
    <property type="protein sequence ID" value="DAG00342.1"/>
    <property type="molecule type" value="Genomic_DNA"/>
</dbReference>
<feature type="region of interest" description="Disordered" evidence="1">
    <location>
        <begin position="24"/>
        <end position="47"/>
    </location>
</feature>
<evidence type="ECO:0000256" key="1">
    <source>
        <dbReference type="SAM" id="MobiDB-lite"/>
    </source>
</evidence>
<sequence>MYYIKSINMTNLKSLFQPDFSPNCTHEKSQSNPRHARTLKMSISTQF</sequence>
<reference evidence="2" key="1">
    <citation type="journal article" date="2021" name="Proc. Natl. Acad. Sci. U.S.A.">
        <title>A Catalog of Tens of Thousands of Viruses from Human Metagenomes Reveals Hidden Associations with Chronic Diseases.</title>
        <authorList>
            <person name="Tisza M.J."/>
            <person name="Buck C.B."/>
        </authorList>
    </citation>
    <scope>NUCLEOTIDE SEQUENCE</scope>
    <source>
        <strain evidence="2">CtHIt1</strain>
    </source>
</reference>